<dbReference type="InterPro" id="IPR036291">
    <property type="entry name" value="NAD(P)-bd_dom_sf"/>
</dbReference>
<dbReference type="PANTHER" id="PTHR43761">
    <property type="entry name" value="D-ISOMER SPECIFIC 2-HYDROXYACID DEHYDROGENASE FAMILY PROTEIN (AFU_ORTHOLOGUE AFUA_1G13630)"/>
    <property type="match status" value="1"/>
</dbReference>
<reference evidence="7 8" key="1">
    <citation type="submission" date="2024-10" db="EMBL/GenBank/DDBJ databases">
        <title>Updated reference genomes for cyclostephanoid diatoms.</title>
        <authorList>
            <person name="Roberts W.R."/>
            <person name="Alverson A.J."/>
        </authorList>
    </citation>
    <scope>NUCLEOTIDE SEQUENCE [LARGE SCALE GENOMIC DNA]</scope>
    <source>
        <strain evidence="7 8">AJA276-08</strain>
    </source>
</reference>
<evidence type="ECO:0000256" key="4">
    <source>
        <dbReference type="RuleBase" id="RU003719"/>
    </source>
</evidence>
<proteinExistence type="inferred from homology"/>
<dbReference type="Gene3D" id="3.40.50.720">
    <property type="entry name" value="NAD(P)-binding Rossmann-like Domain"/>
    <property type="match status" value="2"/>
</dbReference>
<dbReference type="PANTHER" id="PTHR43761:SF1">
    <property type="entry name" value="D-ISOMER SPECIFIC 2-HYDROXYACID DEHYDROGENASE CATALYTIC DOMAIN-CONTAINING PROTEIN-RELATED"/>
    <property type="match status" value="1"/>
</dbReference>
<dbReference type="InterPro" id="IPR029753">
    <property type="entry name" value="D-isomer_DH_CS"/>
</dbReference>
<evidence type="ECO:0000256" key="2">
    <source>
        <dbReference type="ARBA" id="ARBA00023002"/>
    </source>
</evidence>
<dbReference type="SUPFAM" id="SSF52283">
    <property type="entry name" value="Formate/glycerate dehydrogenase catalytic domain-like"/>
    <property type="match status" value="1"/>
</dbReference>
<dbReference type="SUPFAM" id="SSF51735">
    <property type="entry name" value="NAD(P)-binding Rossmann-fold domains"/>
    <property type="match status" value="1"/>
</dbReference>
<dbReference type="Proteomes" id="UP001530315">
    <property type="component" value="Unassembled WGS sequence"/>
</dbReference>
<dbReference type="InterPro" id="IPR006139">
    <property type="entry name" value="D-isomer_2_OHA_DH_cat_dom"/>
</dbReference>
<sequence length="342" mass="37876">MTFAAATRLLMRRPRAIFLNSARLDYDGALNFGRLAELTDLTLNDVDAITNPDEIANLVNTSLAEIVITKEMVIPPSAIEKFEPGVVRLMCEAGTGYNNIPISLARSRGIDVVNVPTYSTESVAHMVITYVMNFSAAMFHQARMLRDGDRGNFVVFRHPIYEITGKRLGLIGGSGTIGTAVIDVALPLGMEVSISSRSGRLPPGHKYEDHPRVKVVPLDELLMTSDYVSVNCPLNDQTRHSIGSREIRLMKPTAFLINTARGAIINEGELIQCMKENVIAGAGLDTQEVEPPRPDSELWELDNVFLTPHIGWRRIETRQRLVDMTTDNIESFINGSMRNVVN</sequence>
<dbReference type="AlphaFoldDB" id="A0ABD3QH20"/>
<comment type="caution">
    <text evidence="7">The sequence shown here is derived from an EMBL/GenBank/DDBJ whole genome shotgun (WGS) entry which is preliminary data.</text>
</comment>
<name>A0ABD3QH20_9STRA</name>
<comment type="similarity">
    <text evidence="1 4">Belongs to the D-isomer specific 2-hydroxyacid dehydrogenase family.</text>
</comment>
<feature type="domain" description="D-isomer specific 2-hydroxyacid dehydrogenase catalytic" evidence="5">
    <location>
        <begin position="50"/>
        <end position="342"/>
    </location>
</feature>
<protein>
    <recommendedName>
        <fullName evidence="9">Glycerate dehydrogenase</fullName>
    </recommendedName>
</protein>
<evidence type="ECO:0000313" key="7">
    <source>
        <dbReference type="EMBL" id="KAL3799322.1"/>
    </source>
</evidence>
<evidence type="ECO:0000313" key="8">
    <source>
        <dbReference type="Proteomes" id="UP001530315"/>
    </source>
</evidence>
<dbReference type="Pfam" id="PF00389">
    <property type="entry name" value="2-Hacid_dh"/>
    <property type="match status" value="1"/>
</dbReference>
<evidence type="ECO:0000259" key="5">
    <source>
        <dbReference type="Pfam" id="PF00389"/>
    </source>
</evidence>
<organism evidence="7 8">
    <name type="scientific">Stephanodiscus triporus</name>
    <dbReference type="NCBI Taxonomy" id="2934178"/>
    <lineage>
        <taxon>Eukaryota</taxon>
        <taxon>Sar</taxon>
        <taxon>Stramenopiles</taxon>
        <taxon>Ochrophyta</taxon>
        <taxon>Bacillariophyta</taxon>
        <taxon>Coscinodiscophyceae</taxon>
        <taxon>Thalassiosirophycidae</taxon>
        <taxon>Stephanodiscales</taxon>
        <taxon>Stephanodiscaceae</taxon>
        <taxon>Stephanodiscus</taxon>
    </lineage>
</organism>
<evidence type="ECO:0000256" key="1">
    <source>
        <dbReference type="ARBA" id="ARBA00005854"/>
    </source>
</evidence>
<dbReference type="PROSITE" id="PS00671">
    <property type="entry name" value="D_2_HYDROXYACID_DH_3"/>
    <property type="match status" value="1"/>
</dbReference>
<evidence type="ECO:0008006" key="9">
    <source>
        <dbReference type="Google" id="ProtNLM"/>
    </source>
</evidence>
<dbReference type="InterPro" id="IPR006140">
    <property type="entry name" value="D-isomer_DH_NAD-bd"/>
</dbReference>
<keyword evidence="8" id="KW-1185">Reference proteome</keyword>
<feature type="domain" description="D-isomer specific 2-hydroxyacid dehydrogenase NAD-binding" evidence="6">
    <location>
        <begin position="134"/>
        <end position="311"/>
    </location>
</feature>
<keyword evidence="3" id="KW-0520">NAD</keyword>
<dbReference type="Pfam" id="PF02826">
    <property type="entry name" value="2-Hacid_dh_C"/>
    <property type="match status" value="1"/>
</dbReference>
<dbReference type="EMBL" id="JALLAZ020000261">
    <property type="protein sequence ID" value="KAL3799322.1"/>
    <property type="molecule type" value="Genomic_DNA"/>
</dbReference>
<evidence type="ECO:0000256" key="3">
    <source>
        <dbReference type="ARBA" id="ARBA00023027"/>
    </source>
</evidence>
<dbReference type="GO" id="GO:0016491">
    <property type="term" value="F:oxidoreductase activity"/>
    <property type="evidence" value="ECO:0007669"/>
    <property type="project" value="UniProtKB-KW"/>
</dbReference>
<evidence type="ECO:0000259" key="6">
    <source>
        <dbReference type="Pfam" id="PF02826"/>
    </source>
</evidence>
<accession>A0ABD3QH20</accession>
<dbReference type="InterPro" id="IPR050418">
    <property type="entry name" value="D-iso_2-hydroxyacid_DH_PdxB"/>
</dbReference>
<gene>
    <name evidence="7" type="ORF">ACHAW5_001259</name>
</gene>
<keyword evidence="2 4" id="KW-0560">Oxidoreductase</keyword>